<comment type="caution">
    <text evidence="2">The sequence shown here is derived from an EMBL/GenBank/DDBJ whole genome shotgun (WGS) entry which is preliminary data.</text>
</comment>
<dbReference type="OrthoDB" id="3520682at2759"/>
<feature type="region of interest" description="Disordered" evidence="1">
    <location>
        <begin position="85"/>
        <end position="104"/>
    </location>
</feature>
<evidence type="ECO:0000313" key="3">
    <source>
        <dbReference type="Proteomes" id="UP001152300"/>
    </source>
</evidence>
<gene>
    <name evidence="2" type="ORF">OCU04_008640</name>
</gene>
<feature type="compositionally biased region" description="Basic and acidic residues" evidence="1">
    <location>
        <begin position="85"/>
        <end position="97"/>
    </location>
</feature>
<accession>A0A9X0DIA1</accession>
<proteinExistence type="predicted"/>
<reference evidence="2" key="1">
    <citation type="submission" date="2022-11" db="EMBL/GenBank/DDBJ databases">
        <title>Genome Resource of Sclerotinia nivalis Strain SnTB1, a Plant Pathogen Isolated from American Ginseng.</title>
        <authorList>
            <person name="Fan S."/>
        </authorList>
    </citation>
    <scope>NUCLEOTIDE SEQUENCE</scope>
    <source>
        <strain evidence="2">SnTB1</strain>
    </source>
</reference>
<dbReference type="AlphaFoldDB" id="A0A9X0DIA1"/>
<sequence length="139" mass="15912">MIIDACKEDESPLCIFYARKCHENILLESKTRAFFIDFVAFILQKLYVKGNWREREVALNCDLAQSDEEILVDLLDLLEVSSIRNSDKKLSDPREASECTYHQRGPKKACLYESPRNSSSAISSMTVFSQDDCDFDGEV</sequence>
<dbReference type="Proteomes" id="UP001152300">
    <property type="component" value="Unassembled WGS sequence"/>
</dbReference>
<dbReference type="EMBL" id="JAPEIS010000009">
    <property type="protein sequence ID" value="KAJ8063420.1"/>
    <property type="molecule type" value="Genomic_DNA"/>
</dbReference>
<name>A0A9X0DIA1_9HELO</name>
<evidence type="ECO:0000256" key="1">
    <source>
        <dbReference type="SAM" id="MobiDB-lite"/>
    </source>
</evidence>
<keyword evidence="3" id="KW-1185">Reference proteome</keyword>
<evidence type="ECO:0000313" key="2">
    <source>
        <dbReference type="EMBL" id="KAJ8063420.1"/>
    </source>
</evidence>
<organism evidence="2 3">
    <name type="scientific">Sclerotinia nivalis</name>
    <dbReference type="NCBI Taxonomy" id="352851"/>
    <lineage>
        <taxon>Eukaryota</taxon>
        <taxon>Fungi</taxon>
        <taxon>Dikarya</taxon>
        <taxon>Ascomycota</taxon>
        <taxon>Pezizomycotina</taxon>
        <taxon>Leotiomycetes</taxon>
        <taxon>Helotiales</taxon>
        <taxon>Sclerotiniaceae</taxon>
        <taxon>Sclerotinia</taxon>
    </lineage>
</organism>
<protein>
    <submittedName>
        <fullName evidence="2">Uncharacterized protein</fullName>
    </submittedName>
</protein>